<feature type="chain" id="PRO_5044251178" evidence="7">
    <location>
        <begin position="33"/>
        <end position="1629"/>
    </location>
</feature>
<dbReference type="InterPro" id="IPR041033">
    <property type="entry name" value="SpaA_PFL_dom_1"/>
</dbReference>
<evidence type="ECO:0000313" key="10">
    <source>
        <dbReference type="EMBL" id="MDX8418834.1"/>
    </source>
</evidence>
<dbReference type="Pfam" id="PF17961">
    <property type="entry name" value="Big_8"/>
    <property type="match status" value="1"/>
</dbReference>
<evidence type="ECO:0000256" key="7">
    <source>
        <dbReference type="SAM" id="SignalP"/>
    </source>
</evidence>
<evidence type="ECO:0000256" key="6">
    <source>
        <dbReference type="SAM" id="Phobius"/>
    </source>
</evidence>
<feature type="signal peptide" evidence="7">
    <location>
        <begin position="1"/>
        <end position="32"/>
    </location>
</feature>
<dbReference type="Proteomes" id="UP001286174">
    <property type="component" value="Unassembled WGS sequence"/>
</dbReference>
<dbReference type="InterPro" id="IPR041171">
    <property type="entry name" value="SDR_Ig"/>
</dbReference>
<keyword evidence="6" id="KW-1133">Transmembrane helix</keyword>
<evidence type="ECO:0000259" key="8">
    <source>
        <dbReference type="Pfam" id="PF17802"/>
    </source>
</evidence>
<evidence type="ECO:0000259" key="9">
    <source>
        <dbReference type="Pfam" id="PF17961"/>
    </source>
</evidence>
<dbReference type="InterPro" id="IPR008966">
    <property type="entry name" value="Adhesion_dom_sf"/>
</dbReference>
<evidence type="ECO:0000256" key="4">
    <source>
        <dbReference type="ARBA" id="ARBA00022729"/>
    </source>
</evidence>
<organism evidence="10 11">
    <name type="scientific">Grylomicrobium aquisgranensis</name>
    <dbReference type="NCBI Taxonomy" id="2926318"/>
    <lineage>
        <taxon>Bacteria</taxon>
        <taxon>Bacillati</taxon>
        <taxon>Bacillota</taxon>
        <taxon>Erysipelotrichia</taxon>
        <taxon>Erysipelotrichales</taxon>
        <taxon>Erysipelotrichaceae</taxon>
        <taxon>Grylomicrobium</taxon>
    </lineage>
</organism>
<comment type="caution">
    <text evidence="10">The sequence shown here is derived from an EMBL/GenBank/DDBJ whole genome shotgun (WGS) entry which is preliminary data.</text>
</comment>
<evidence type="ECO:0000256" key="1">
    <source>
        <dbReference type="ARBA" id="ARBA00004168"/>
    </source>
</evidence>
<dbReference type="GO" id="GO:0007155">
    <property type="term" value="P:cell adhesion"/>
    <property type="evidence" value="ECO:0007669"/>
    <property type="project" value="InterPro"/>
</dbReference>
<keyword evidence="3" id="KW-0964">Secreted</keyword>
<sequence length="1629" mass="179101">MNLLKQIKKIAAVAASSAIVIGSLMPSWQINALDNTVNTKKAENIAADVTTDTSAFDLSTAVYDGDKTYITGAVIKYKTQGGNWTDVSTSANVPADADLQITVTYAGVPSSIIKNNYNRTLVYSLPELMIDPVVSSDTILNENNQSIGTITADTADKMIKMTFVDSHLAESTISGSFTFTARADKSKITSPVTSVKIGDQEIKIDFEDHPDARLGELSVKKSDPVFIPIANNNKKGYLEYQVTVTAGNTDMPDVVVADMLSDDTSWLLADSNTPYNGLNLNTEMTLSDSSSDGEPYEKLDTVSSGHGTVTYTDADLPDSSKAKHAWLKWNIGSMKANESRTLTYRVILNENAVGLSNKSSVKNTAVPYSMSYKHTGDSSTFVPKTSVTVSKSVGDVVINENNTITIPYTINVTVPNDSTWVLRNLKLNDMVGRPDLKGDIGTISNQDLIKYSAKLDNFRVDGKTDGFSVNVYNTGATYSPSFDMYFGDVYPGETKKITYDLTLNKDILTTSSGVLSILNSAFFYSDDFKAGDKTVGKFYNQYLGYAPVVKTVQNKQWTRKLAGDKLKSDSTLSMRDIPVYEYDSQANSWVKSESAPSSYVVPSGSYKYQVVVNEKGDWDVSSATMHDAFSNQYLQYKGYLKLDYYDKGVNTDSGNAQNAVTQLQKLTPKKSVWLKVDGLSEFSIITSSISSDFKQGAYLLTYYAAGNNLQEITQTKTDNSFTLSGNLYGPVGDHYAAVPTKMNGIIVKASVVVDGDINYQAKKSGWYFDSKKDSPDYSSGSLYWVIDVSGEKVPAGTELIDGTDENSLIRGSSLVGIYVGSMPGQKNFTDQYSSIDDVTSDLQSKQNLTPLTTDDYEIIKTGKADDNRNLVIRLKQDITMQDNQHMYIVVRTAANSKAVSSNKAQKLVFTNSLYIQDAGQTLKYLKNTASIITAAGGSNYKQGIAVMAKDQTGWHNLSEKGTYQSASWPVSSRGVDRIIKDNSLPNGTYLDWHIKINYGANQEGTVTVRDTLPDGVEPVYVRYFWAKGKGLDITMPEITDDRINEQDWKDIGLKNTNIDASTTIKRDAHAYYNASTHEILFDAANLQKASQFSSDTADAYSLEVQILVHVTDPGFNNSQVSSKTFKNTMTISQGDKIITNDEASLTAAAPKIAKSMHKESGNKVSFTLTVNPYGSDLVKGSDSITLIDEMDGTLDFDPDSIVVREGDTSGKILTNVTASISDILDSSGNATGKHKLLLVLPDSKKLTIQYTGIITIKPGENVSLHVVNKAYWLGFSTDTPQIDDSSIKYNTSAISWSNKEPSIRIVKYDKNQISKKLAGATFSIQKAVYNPDKQKWEADSSEGTFEAVTGDGNNGSTLGELIFSSDSDKNTTKPNFMQFNTVYMIQETKAPDWYQSDNTIYYVEIARLDTNTWTYDDRSEDEQKGVTVYYGGTLYTQNVYNKKGSLLVTKNFKDIMGNDVTGTDIPDGTYSFGLYNHASPSSTDKPLQTLDIVSQSGNYSYYLTYDVWNLTKAREDQPLFVDLAVGAKFYVYELDVNGHAVKQYDSRNLTSSFTAQNGLSYEARYSNATNEVVIPDTGNGEVTVTNQRHFEYEPVTGVRLTDDKLLSWALVLVVGIFLTGLLKRMGKDM</sequence>
<feature type="domain" description="SDR-like Ig" evidence="9">
    <location>
        <begin position="130"/>
        <end position="190"/>
    </location>
</feature>
<dbReference type="SUPFAM" id="SSF49401">
    <property type="entry name" value="Bacterial adhesins"/>
    <property type="match status" value="1"/>
</dbReference>
<proteinExistence type="predicted"/>
<keyword evidence="6" id="KW-0812">Transmembrane</keyword>
<dbReference type="RefSeq" id="WP_370595429.1">
    <property type="nucleotide sequence ID" value="NZ_JALBUR010000002.1"/>
</dbReference>
<name>A0AB35U2C8_9FIRM</name>
<feature type="domain" description="SpaA-like prealbumin fold" evidence="8">
    <location>
        <begin position="1302"/>
        <end position="1414"/>
    </location>
</feature>
<comment type="subcellular location">
    <subcellularLocation>
        <location evidence="1">Secreted</location>
        <location evidence="1">Cell wall</location>
        <topology evidence="1">Peptidoglycan-anchor</topology>
    </subcellularLocation>
</comment>
<dbReference type="InterPro" id="IPR013783">
    <property type="entry name" value="Ig-like_fold"/>
</dbReference>
<accession>A0AB35U2C8</accession>
<reference evidence="10 11" key="1">
    <citation type="submission" date="2022-03" db="EMBL/GenBank/DDBJ databases">
        <title>Novel taxa within the pig intestine.</title>
        <authorList>
            <person name="Wylensek D."/>
            <person name="Bishof K."/>
            <person name="Afrizal A."/>
            <person name="Clavel T."/>
        </authorList>
    </citation>
    <scope>NUCLEOTIDE SEQUENCE [LARGE SCALE GENOMIC DNA]</scope>
    <source>
        <strain evidence="10 11">CLA-KB-P133</strain>
    </source>
</reference>
<protein>
    <submittedName>
        <fullName evidence="10">Uncharacterized protein</fullName>
    </submittedName>
</protein>
<gene>
    <name evidence="10" type="ORF">MOZ60_01850</name>
</gene>
<evidence type="ECO:0000313" key="11">
    <source>
        <dbReference type="Proteomes" id="UP001286174"/>
    </source>
</evidence>
<keyword evidence="11" id="KW-1185">Reference proteome</keyword>
<dbReference type="InterPro" id="IPR011252">
    <property type="entry name" value="Fibrogen-bd_dom1"/>
</dbReference>
<evidence type="ECO:0000256" key="2">
    <source>
        <dbReference type="ARBA" id="ARBA00022512"/>
    </source>
</evidence>
<keyword evidence="4 7" id="KW-0732">Signal</keyword>
<evidence type="ECO:0000256" key="3">
    <source>
        <dbReference type="ARBA" id="ARBA00022525"/>
    </source>
</evidence>
<keyword evidence="2" id="KW-0134">Cell wall</keyword>
<keyword evidence="6" id="KW-0472">Membrane</keyword>
<feature type="transmembrane region" description="Helical" evidence="6">
    <location>
        <begin position="1605"/>
        <end position="1622"/>
    </location>
</feature>
<dbReference type="Pfam" id="PF17802">
    <property type="entry name" value="SpaA"/>
    <property type="match status" value="1"/>
</dbReference>
<dbReference type="EMBL" id="JALBUR010000002">
    <property type="protein sequence ID" value="MDX8418834.1"/>
    <property type="molecule type" value="Genomic_DNA"/>
</dbReference>
<evidence type="ECO:0000256" key="5">
    <source>
        <dbReference type="ARBA" id="ARBA00023088"/>
    </source>
</evidence>
<dbReference type="Gene3D" id="2.60.40.10">
    <property type="entry name" value="Immunoglobulins"/>
    <property type="match status" value="1"/>
</dbReference>
<dbReference type="Gene3D" id="2.60.40.1280">
    <property type="match status" value="1"/>
</dbReference>
<keyword evidence="5" id="KW-0572">Peptidoglycan-anchor</keyword>